<dbReference type="Pfam" id="PF00225">
    <property type="entry name" value="Kinesin"/>
    <property type="match status" value="1"/>
</dbReference>
<gene>
    <name evidence="14" type="ORF">LRAMOSA01106</name>
</gene>
<dbReference type="Pfam" id="PF00536">
    <property type="entry name" value="SAM_1"/>
    <property type="match status" value="1"/>
</dbReference>
<dbReference type="AlphaFoldDB" id="A0A077WAC5"/>
<evidence type="ECO:0000259" key="12">
    <source>
        <dbReference type="PROSITE" id="PS50067"/>
    </source>
</evidence>
<feature type="compositionally biased region" description="Low complexity" evidence="11">
    <location>
        <begin position="107"/>
        <end position="118"/>
    </location>
</feature>
<dbReference type="SUPFAM" id="SSF47769">
    <property type="entry name" value="SAM/Pointed domain"/>
    <property type="match status" value="1"/>
</dbReference>
<dbReference type="PANTHER" id="PTHR47971:SF8">
    <property type="entry name" value="KINESIN-LIKE PROTEIN"/>
    <property type="match status" value="1"/>
</dbReference>
<evidence type="ECO:0000256" key="6">
    <source>
        <dbReference type="ARBA" id="ARBA00023175"/>
    </source>
</evidence>
<dbReference type="PANTHER" id="PTHR47971">
    <property type="entry name" value="KINESIN-RELATED PROTEIN 6"/>
    <property type="match status" value="1"/>
</dbReference>
<dbReference type="FunFam" id="3.40.850.10:FF:000012">
    <property type="entry name" value="Kinesin-like protein"/>
    <property type="match status" value="1"/>
</dbReference>
<dbReference type="Gene3D" id="1.10.150.50">
    <property type="entry name" value="Transcription Factor, Ets-1"/>
    <property type="match status" value="1"/>
</dbReference>
<dbReference type="PROSITE" id="PS00411">
    <property type="entry name" value="KINESIN_MOTOR_1"/>
    <property type="match status" value="1"/>
</dbReference>
<sequence length="833" mass="93094">MSSAFLDTLRKHELDQVKTFIRREFSRQQNGGGDATGHCELGFDMARCRFSSHGITQLQSLVQLSVQDYAALGITDISDRKKIFGLIQMLRKESLGGPERLRLVTSASTMTTSAHSSSSGGGSSGLRQPTNYHRSNTYQEGLSAAYSPTSPNPMQSRLPQLQSSIPSMDHGQYTRMRRQSVVQKPPSSPARPVRSRTMSDAGSSLPRCTPSATTTTRKPDLRRSVLAPDSFISNFNTISSDEEEEEEEMAPRRYRASAPMLNAYGVPTSSSSAAIKSRRSIGALRSSSAQQHARLENLPPSDLDQKIRVCVRKRPLSKKETERCEKDIAETIGTRSILINEPKLRLDLSKYIEQHTFTFDDVFDAQADNNVLYQRTALPLVEYIFQGGKATCFAYGQTGSGKTFTMLDPRRGLYVLAARDIFAKLKTPEYQHLVAWIGLYEIYQGQLYDLLNERKKLFAREDGKRNVIISGLKEYPINNVDNLVQVFAYGNQIRSTGSTGANDTSSRSHAVLQILLKPRKNRKAIHGKLSFIDLAGSERGADRGESDTKTRMEGAEINKSLLALKECIRALDQDKRHTPFRQSKLTQVLKDSFVGNSRTCMIATISPSGGNSEHTLNTLRYADRVKELKGERERQALRSNGKHQPINTTTTTTSTTTNTTPSTTTSSDNEFEEDDYYLSNESDILDDEEFDANDDIFNVDFPHEQDALLNSSSYSLLQSSSSPKPYDDDHHHPWSKPAAAATTTSSPFDFTQMETILNLHRAQLRQVTECTKLETKLVGKMALELSSQEETTPESHMQFKSYLHELDEILEQKAGAVEALRDRINETVCQVPL</sequence>
<keyword evidence="3 10" id="KW-0493">Microtubule</keyword>
<feature type="region of interest" description="Disordered" evidence="11">
    <location>
        <begin position="635"/>
        <end position="673"/>
    </location>
</feature>
<feature type="domain" description="Kinesin motor" evidence="12">
    <location>
        <begin position="306"/>
        <end position="628"/>
    </location>
</feature>
<keyword evidence="2" id="KW-0963">Cytoplasm</keyword>
<evidence type="ECO:0000313" key="14">
    <source>
        <dbReference type="EMBL" id="CDS03705.1"/>
    </source>
</evidence>
<comment type="subcellular location">
    <subcellularLocation>
        <location evidence="1">Cytoplasm</location>
        <location evidence="1">Cytoskeleton</location>
    </subcellularLocation>
</comment>
<dbReference type="GO" id="GO:0003777">
    <property type="term" value="F:microtubule motor activity"/>
    <property type="evidence" value="ECO:0007669"/>
    <property type="project" value="InterPro"/>
</dbReference>
<dbReference type="SMART" id="SM00129">
    <property type="entry name" value="KISc"/>
    <property type="match status" value="1"/>
</dbReference>
<reference evidence="14" key="1">
    <citation type="journal article" date="2014" name="Genome Announc.">
        <title>De novo whole-genome sequence and genome annotation of Lichtheimia ramosa.</title>
        <authorList>
            <person name="Linde J."/>
            <person name="Schwartze V."/>
            <person name="Binder U."/>
            <person name="Lass-Florl C."/>
            <person name="Voigt K."/>
            <person name="Horn F."/>
        </authorList>
    </citation>
    <scope>NUCLEOTIDE SEQUENCE</scope>
    <source>
        <strain evidence="14">JMRC FSU:6197</strain>
    </source>
</reference>
<dbReference type="PRINTS" id="PR00380">
    <property type="entry name" value="KINESINHEAVY"/>
</dbReference>
<evidence type="ECO:0000256" key="1">
    <source>
        <dbReference type="ARBA" id="ARBA00004245"/>
    </source>
</evidence>
<dbReference type="PROSITE" id="PS50067">
    <property type="entry name" value="KINESIN_MOTOR_2"/>
    <property type="match status" value="1"/>
</dbReference>
<dbReference type="GO" id="GO:0005524">
    <property type="term" value="F:ATP binding"/>
    <property type="evidence" value="ECO:0007669"/>
    <property type="project" value="UniProtKB-UniRule"/>
</dbReference>
<keyword evidence="7" id="KW-0206">Cytoskeleton</keyword>
<dbReference type="GO" id="GO:0008017">
    <property type="term" value="F:microtubule binding"/>
    <property type="evidence" value="ECO:0007669"/>
    <property type="project" value="InterPro"/>
</dbReference>
<dbReference type="InterPro" id="IPR027417">
    <property type="entry name" value="P-loop_NTPase"/>
</dbReference>
<dbReference type="OrthoDB" id="3176171at2759"/>
<keyword evidence="4 9" id="KW-0547">Nucleotide-binding</keyword>
<feature type="binding site" evidence="9">
    <location>
        <begin position="396"/>
        <end position="403"/>
    </location>
    <ligand>
        <name>ATP</name>
        <dbReference type="ChEBI" id="CHEBI:30616"/>
    </ligand>
</feature>
<protein>
    <recommendedName>
        <fullName evidence="10">Kinesin-like protein</fullName>
    </recommendedName>
</protein>
<evidence type="ECO:0000256" key="4">
    <source>
        <dbReference type="ARBA" id="ARBA00022741"/>
    </source>
</evidence>
<dbReference type="EMBL" id="LK023313">
    <property type="protein sequence ID" value="CDS03705.1"/>
    <property type="molecule type" value="Genomic_DNA"/>
</dbReference>
<dbReference type="SUPFAM" id="SSF52540">
    <property type="entry name" value="P-loop containing nucleoside triphosphate hydrolases"/>
    <property type="match status" value="1"/>
</dbReference>
<feature type="compositionally biased region" description="Low complexity" evidence="11">
    <location>
        <begin position="648"/>
        <end position="667"/>
    </location>
</feature>
<dbReference type="InterPro" id="IPR036961">
    <property type="entry name" value="Kinesin_motor_dom_sf"/>
</dbReference>
<dbReference type="InterPro" id="IPR001660">
    <property type="entry name" value="SAM"/>
</dbReference>
<dbReference type="PROSITE" id="PS50105">
    <property type="entry name" value="SAM_DOMAIN"/>
    <property type="match status" value="1"/>
</dbReference>
<accession>A0A077WAC5</accession>
<evidence type="ECO:0000256" key="8">
    <source>
        <dbReference type="ARBA" id="ARBA00061030"/>
    </source>
</evidence>
<keyword evidence="6 9" id="KW-0505">Motor protein</keyword>
<dbReference type="InterPro" id="IPR013761">
    <property type="entry name" value="SAM/pointed_sf"/>
</dbReference>
<dbReference type="Gene3D" id="3.40.850.10">
    <property type="entry name" value="Kinesin motor domain"/>
    <property type="match status" value="1"/>
</dbReference>
<feature type="region of interest" description="Disordered" evidence="11">
    <location>
        <begin position="714"/>
        <end position="742"/>
    </location>
</feature>
<organism evidence="14">
    <name type="scientific">Lichtheimia ramosa</name>
    <dbReference type="NCBI Taxonomy" id="688394"/>
    <lineage>
        <taxon>Eukaryota</taxon>
        <taxon>Fungi</taxon>
        <taxon>Fungi incertae sedis</taxon>
        <taxon>Mucoromycota</taxon>
        <taxon>Mucoromycotina</taxon>
        <taxon>Mucoromycetes</taxon>
        <taxon>Mucorales</taxon>
        <taxon>Lichtheimiaceae</taxon>
        <taxon>Lichtheimia</taxon>
    </lineage>
</organism>
<evidence type="ECO:0000256" key="5">
    <source>
        <dbReference type="ARBA" id="ARBA00022840"/>
    </source>
</evidence>
<evidence type="ECO:0000256" key="7">
    <source>
        <dbReference type="ARBA" id="ARBA00023212"/>
    </source>
</evidence>
<evidence type="ECO:0000256" key="9">
    <source>
        <dbReference type="PROSITE-ProRule" id="PRU00283"/>
    </source>
</evidence>
<evidence type="ECO:0000256" key="3">
    <source>
        <dbReference type="ARBA" id="ARBA00022701"/>
    </source>
</evidence>
<proteinExistence type="inferred from homology"/>
<dbReference type="InterPro" id="IPR001752">
    <property type="entry name" value="Kinesin_motor_dom"/>
</dbReference>
<dbReference type="GO" id="GO:0007019">
    <property type="term" value="P:microtubule depolymerization"/>
    <property type="evidence" value="ECO:0007669"/>
    <property type="project" value="TreeGrafter"/>
</dbReference>
<dbReference type="CDD" id="cd01367">
    <property type="entry name" value="KISc_KIF2_like"/>
    <property type="match status" value="1"/>
</dbReference>
<evidence type="ECO:0000259" key="13">
    <source>
        <dbReference type="PROSITE" id="PS50105"/>
    </source>
</evidence>
<feature type="region of interest" description="Disordered" evidence="11">
    <location>
        <begin position="107"/>
        <end position="223"/>
    </location>
</feature>
<feature type="domain" description="SAM" evidence="13">
    <location>
        <begin position="41"/>
        <end position="93"/>
    </location>
</feature>
<dbReference type="GO" id="GO:0007018">
    <property type="term" value="P:microtubule-based movement"/>
    <property type="evidence" value="ECO:0007669"/>
    <property type="project" value="InterPro"/>
</dbReference>
<evidence type="ECO:0000256" key="2">
    <source>
        <dbReference type="ARBA" id="ARBA00022490"/>
    </source>
</evidence>
<feature type="compositionally biased region" description="Polar residues" evidence="11">
    <location>
        <begin position="126"/>
        <end position="166"/>
    </location>
</feature>
<dbReference type="InterPro" id="IPR019821">
    <property type="entry name" value="Kinesin_motor_CS"/>
</dbReference>
<dbReference type="GO" id="GO:0005874">
    <property type="term" value="C:microtubule"/>
    <property type="evidence" value="ECO:0007669"/>
    <property type="project" value="UniProtKB-KW"/>
</dbReference>
<name>A0A077WAC5_9FUNG</name>
<dbReference type="InterPro" id="IPR027640">
    <property type="entry name" value="Kinesin-like_fam"/>
</dbReference>
<evidence type="ECO:0000256" key="11">
    <source>
        <dbReference type="SAM" id="MobiDB-lite"/>
    </source>
</evidence>
<evidence type="ECO:0000256" key="10">
    <source>
        <dbReference type="RuleBase" id="RU000394"/>
    </source>
</evidence>
<comment type="similarity">
    <text evidence="8">Belongs to the TRAFAC class myosin-kinesin ATPase superfamily. Kinesin family. KIN-13 subfamily.</text>
</comment>
<keyword evidence="5 9" id="KW-0067">ATP-binding</keyword>